<protein>
    <submittedName>
        <fullName evidence="2">Uncharacterized protein</fullName>
    </submittedName>
</protein>
<keyword evidence="1" id="KW-0472">Membrane</keyword>
<evidence type="ECO:0000313" key="3">
    <source>
        <dbReference type="Proteomes" id="UP000652761"/>
    </source>
</evidence>
<name>A0A843UJB4_COLES</name>
<dbReference type="EMBL" id="NMUH01000551">
    <property type="protein sequence ID" value="MQL81173.1"/>
    <property type="molecule type" value="Genomic_DNA"/>
</dbReference>
<keyword evidence="3" id="KW-1185">Reference proteome</keyword>
<organism evidence="2 3">
    <name type="scientific">Colocasia esculenta</name>
    <name type="common">Wild taro</name>
    <name type="synonym">Arum esculentum</name>
    <dbReference type="NCBI Taxonomy" id="4460"/>
    <lineage>
        <taxon>Eukaryota</taxon>
        <taxon>Viridiplantae</taxon>
        <taxon>Streptophyta</taxon>
        <taxon>Embryophyta</taxon>
        <taxon>Tracheophyta</taxon>
        <taxon>Spermatophyta</taxon>
        <taxon>Magnoliopsida</taxon>
        <taxon>Liliopsida</taxon>
        <taxon>Araceae</taxon>
        <taxon>Aroideae</taxon>
        <taxon>Colocasieae</taxon>
        <taxon>Colocasia</taxon>
    </lineage>
</organism>
<dbReference type="AlphaFoldDB" id="A0A843UJB4"/>
<gene>
    <name evidence="2" type="ORF">Taro_013635</name>
</gene>
<evidence type="ECO:0000256" key="1">
    <source>
        <dbReference type="SAM" id="Phobius"/>
    </source>
</evidence>
<feature type="transmembrane region" description="Helical" evidence="1">
    <location>
        <begin position="233"/>
        <end position="254"/>
    </location>
</feature>
<feature type="transmembrane region" description="Helical" evidence="1">
    <location>
        <begin position="192"/>
        <end position="213"/>
    </location>
</feature>
<sequence length="383" mass="41765">MPQVVVVAVPRAWRVWSLGVFVLWWRALRHLPVVVVGLVLTVCELWLRCIAWLPCVLVRFSQNRLLLSWTGLHCLCSFARCNVLSDDPCLWVVYSGEGRLLALLVEVLPKATRCVVHLVVRPVATLVSSPCCSFLSFSAALVGLRVPVAQMVCFVSRALHALPDGGLVTAVGVWLAMLLVEASVLRCVESPLSVGTVSFWAVGAVVCAAPEHFSMLRVSVPQELGPAWPVVPFQAWSSLPVVFVLVLVVAPYVVPRTLIVSFVRRSPIGGFAGDKVGCRSVGPNSEVYWWPQPYSFGWRLPLFGPDLASLDTGGIGLKPLAGYPFLLSLLFFPFPSSPTMGRLPSGDPGVERLAARGGAWERRRGARRRWPCVLKGPIGVRSS</sequence>
<comment type="caution">
    <text evidence="2">The sequence shown here is derived from an EMBL/GenBank/DDBJ whole genome shotgun (WGS) entry which is preliminary data.</text>
</comment>
<proteinExistence type="predicted"/>
<keyword evidence="1" id="KW-1133">Transmembrane helix</keyword>
<reference evidence="2" key="1">
    <citation type="submission" date="2017-07" db="EMBL/GenBank/DDBJ databases">
        <title>Taro Niue Genome Assembly and Annotation.</title>
        <authorList>
            <person name="Atibalentja N."/>
            <person name="Keating K."/>
            <person name="Fields C.J."/>
        </authorList>
    </citation>
    <scope>NUCLEOTIDE SEQUENCE</scope>
    <source>
        <strain evidence="2">Niue_2</strain>
        <tissue evidence="2">Leaf</tissue>
    </source>
</reference>
<feature type="transmembrane region" description="Helical" evidence="1">
    <location>
        <begin position="166"/>
        <end position="185"/>
    </location>
</feature>
<evidence type="ECO:0000313" key="2">
    <source>
        <dbReference type="EMBL" id="MQL81173.1"/>
    </source>
</evidence>
<feature type="transmembrane region" description="Helical" evidence="1">
    <location>
        <begin position="123"/>
        <end position="146"/>
    </location>
</feature>
<feature type="transmembrane region" description="Helical" evidence="1">
    <location>
        <begin position="34"/>
        <end position="58"/>
    </location>
</feature>
<accession>A0A843UJB4</accession>
<dbReference type="Proteomes" id="UP000652761">
    <property type="component" value="Unassembled WGS sequence"/>
</dbReference>
<keyword evidence="1" id="KW-0812">Transmembrane</keyword>